<dbReference type="InterPro" id="IPR006597">
    <property type="entry name" value="Sel1-like"/>
</dbReference>
<dbReference type="PANTHER" id="PTHR11102:SF160">
    <property type="entry name" value="ERAD-ASSOCIATED E3 UBIQUITIN-PROTEIN LIGASE COMPONENT HRD3"/>
    <property type="match status" value="1"/>
</dbReference>
<accession>A0A397SZ42</accession>
<keyword evidence="3" id="KW-1185">Reference proteome</keyword>
<proteinExistence type="inferred from homology"/>
<dbReference type="PANTHER" id="PTHR11102">
    <property type="entry name" value="SEL-1-LIKE PROTEIN"/>
    <property type="match status" value="1"/>
</dbReference>
<dbReference type="InterPro" id="IPR050767">
    <property type="entry name" value="Sel1_AlgK"/>
</dbReference>
<reference evidence="2 3" key="1">
    <citation type="submission" date="2018-06" db="EMBL/GenBank/DDBJ databases">
        <title>Comparative genomics reveals the genomic features of Rhizophagus irregularis, R. cerebriforme, R. diaphanum and Gigaspora rosea, and their symbiotic lifestyle signature.</title>
        <authorList>
            <person name="Morin E."/>
            <person name="San Clemente H."/>
            <person name="Chen E.C.H."/>
            <person name="De La Providencia I."/>
            <person name="Hainaut M."/>
            <person name="Kuo A."/>
            <person name="Kohler A."/>
            <person name="Murat C."/>
            <person name="Tang N."/>
            <person name="Roy S."/>
            <person name="Loubradou J."/>
            <person name="Henrissat B."/>
            <person name="Grigoriev I.V."/>
            <person name="Corradi N."/>
            <person name="Roux C."/>
            <person name="Martin F.M."/>
        </authorList>
    </citation>
    <scope>NUCLEOTIDE SEQUENCE [LARGE SCALE GENOMIC DNA]</scope>
    <source>
        <strain evidence="2 3">DAOM 227022</strain>
    </source>
</reference>
<comment type="similarity">
    <text evidence="1">Belongs to the sel-1 family.</text>
</comment>
<dbReference type="OrthoDB" id="2432706at2759"/>
<organism evidence="2 3">
    <name type="scientific">Glomus cerebriforme</name>
    <dbReference type="NCBI Taxonomy" id="658196"/>
    <lineage>
        <taxon>Eukaryota</taxon>
        <taxon>Fungi</taxon>
        <taxon>Fungi incertae sedis</taxon>
        <taxon>Mucoromycota</taxon>
        <taxon>Glomeromycotina</taxon>
        <taxon>Glomeromycetes</taxon>
        <taxon>Glomerales</taxon>
        <taxon>Glomeraceae</taxon>
        <taxon>Glomus</taxon>
    </lineage>
</organism>
<evidence type="ECO:0000313" key="2">
    <source>
        <dbReference type="EMBL" id="RIA89916.1"/>
    </source>
</evidence>
<dbReference type="Gene3D" id="1.25.40.10">
    <property type="entry name" value="Tetratricopeptide repeat domain"/>
    <property type="match status" value="2"/>
</dbReference>
<dbReference type="EMBL" id="QKYT01000200">
    <property type="protein sequence ID" value="RIA89916.1"/>
    <property type="molecule type" value="Genomic_DNA"/>
</dbReference>
<dbReference type="SMART" id="SM00671">
    <property type="entry name" value="SEL1"/>
    <property type="match status" value="2"/>
</dbReference>
<dbReference type="SUPFAM" id="SSF81901">
    <property type="entry name" value="HCP-like"/>
    <property type="match status" value="1"/>
</dbReference>
<evidence type="ECO:0000256" key="1">
    <source>
        <dbReference type="ARBA" id="ARBA00038101"/>
    </source>
</evidence>
<dbReference type="STRING" id="658196.A0A397SZ42"/>
<evidence type="ECO:0008006" key="4">
    <source>
        <dbReference type="Google" id="ProtNLM"/>
    </source>
</evidence>
<name>A0A397SZ42_9GLOM</name>
<comment type="caution">
    <text evidence="2">The sequence shown here is derived from an EMBL/GenBank/DDBJ whole genome shotgun (WGS) entry which is preliminary data.</text>
</comment>
<sequence length="149" mass="17307">MIFLRKLREGINKNEKKAFEWYMKSAIGGYTEGQQLLGFCYECGIGTIKNEIKHLNDGKFVNKDETKAFEWYLKSAIEGNCYYYGKGTDKDETKALKWYMKSATARWDIVMKMKSAIEGYAEGRCNLGYCYVNGIAQNYIGNLYENREK</sequence>
<dbReference type="InterPro" id="IPR011990">
    <property type="entry name" value="TPR-like_helical_dom_sf"/>
</dbReference>
<dbReference type="AlphaFoldDB" id="A0A397SZ42"/>
<gene>
    <name evidence="2" type="ORF">C1645_876409</name>
</gene>
<dbReference type="Proteomes" id="UP000265703">
    <property type="component" value="Unassembled WGS sequence"/>
</dbReference>
<evidence type="ECO:0000313" key="3">
    <source>
        <dbReference type="Proteomes" id="UP000265703"/>
    </source>
</evidence>
<protein>
    <recommendedName>
        <fullName evidence="4">Sel1 repeat protein</fullName>
    </recommendedName>
</protein>
<dbReference type="Pfam" id="PF08238">
    <property type="entry name" value="Sel1"/>
    <property type="match status" value="4"/>
</dbReference>